<name>A0A0F4ZFH0_9PEZI</name>
<comment type="caution">
    <text evidence="7">The sequence shown here is derived from an EMBL/GenBank/DDBJ whole genome shotgun (WGS) entry which is preliminary data.</text>
</comment>
<organism evidence="7 8">
    <name type="scientific">Thielaviopsis punctulata</name>
    <dbReference type="NCBI Taxonomy" id="72032"/>
    <lineage>
        <taxon>Eukaryota</taxon>
        <taxon>Fungi</taxon>
        <taxon>Dikarya</taxon>
        <taxon>Ascomycota</taxon>
        <taxon>Pezizomycotina</taxon>
        <taxon>Sordariomycetes</taxon>
        <taxon>Hypocreomycetidae</taxon>
        <taxon>Microascales</taxon>
        <taxon>Ceratocystidaceae</taxon>
        <taxon>Thielaviopsis</taxon>
    </lineage>
</organism>
<evidence type="ECO:0000256" key="5">
    <source>
        <dbReference type="ARBA" id="ARBA00048204"/>
    </source>
</evidence>
<sequence length="370" mass="42286">MSDDEADPELLELLRQHIHGKPAVSAEPDTGVLSSMEAVYNDSIDVSIDMLSTRHAAESIYEQMSATKFSTDSWTDNELHPKAKDAATLAFIFTMDLLNFCFWSEKSEDERFAIEYRGKKWTGYWSLVAALQRALDEADNSGIPITSSDFWQSEEELTLDLMKHIFRSATAEEDPMLSSRLAILREAGMVMYEDFNCSFETLISSANGSAARLVNTLSDRFPCFRDEAPWPGRRQPVRFLKRAQILVADVWAAFGGTSYGAFDDIHKLTMFADYRVPQILSSMNCLMYSPPLMAKITAKEIIESRSSFEMQIRAASVWCVELIRREIVKNHPETEINAVLIDFYLYDTMKKWEAEGKETLPHHRTRSVWY</sequence>
<keyword evidence="8" id="KW-1185">Reference proteome</keyword>
<evidence type="ECO:0000256" key="1">
    <source>
        <dbReference type="ARBA" id="ARBA00022801"/>
    </source>
</evidence>
<evidence type="ECO:0000256" key="2">
    <source>
        <dbReference type="ARBA" id="ARBA00035119"/>
    </source>
</evidence>
<comment type="similarity">
    <text evidence="2 6">Belongs to the QNG1 protein family.</text>
</comment>
<protein>
    <recommendedName>
        <fullName evidence="3 6">Queuosine 5'-phosphate N-glycosylase/hydrolase</fullName>
        <ecNumber evidence="6">3.2.2.-</ecNumber>
    </recommendedName>
    <alternativeName>
        <fullName evidence="4 6">Queuosine-nucleotide N-glycosylase/hydrolase</fullName>
    </alternativeName>
</protein>
<dbReference type="GO" id="GO:0006400">
    <property type="term" value="P:tRNA modification"/>
    <property type="evidence" value="ECO:0007669"/>
    <property type="project" value="TreeGrafter"/>
</dbReference>
<dbReference type="Pfam" id="PF10343">
    <property type="entry name" value="Q_salvage"/>
    <property type="match status" value="1"/>
</dbReference>
<dbReference type="AlphaFoldDB" id="A0A0F4ZFH0"/>
<proteinExistence type="inferred from homology"/>
<dbReference type="EMBL" id="LAEV01000882">
    <property type="protein sequence ID" value="KKA29339.1"/>
    <property type="molecule type" value="Genomic_DNA"/>
</dbReference>
<dbReference type="PANTHER" id="PTHR21314:SF0">
    <property type="entry name" value="QUEUOSINE 5'-PHOSPHATE N-GLYCOSYLASE_HYDROLASE"/>
    <property type="match status" value="1"/>
</dbReference>
<evidence type="ECO:0000313" key="7">
    <source>
        <dbReference type="EMBL" id="KKA29339.1"/>
    </source>
</evidence>
<keyword evidence="1 6" id="KW-0378">Hydrolase</keyword>
<reference evidence="7 8" key="1">
    <citation type="submission" date="2015-03" db="EMBL/GenBank/DDBJ databases">
        <authorList>
            <person name="Radwan O."/>
            <person name="Al-Naeli F.A."/>
            <person name="Rendon G.A."/>
            <person name="Fields C."/>
        </authorList>
    </citation>
    <scope>NUCLEOTIDE SEQUENCE [LARGE SCALE GENOMIC DNA]</scope>
    <source>
        <strain evidence="7">CR-DP1</strain>
    </source>
</reference>
<dbReference type="OrthoDB" id="416777at2759"/>
<gene>
    <name evidence="7" type="ORF">TD95_001940</name>
</gene>
<evidence type="ECO:0000256" key="6">
    <source>
        <dbReference type="RuleBase" id="RU365002"/>
    </source>
</evidence>
<comment type="function">
    <text evidence="6">Catalyzes the hydrolysis of queuosine 5'-phosphate, releasing the nucleobase queuine (q). Is required for salvage of queuine from exogenous queuosine (Q) that is imported and then converted to queuosine 5'-phosphate intracellularly.</text>
</comment>
<dbReference type="GO" id="GO:0016787">
    <property type="term" value="F:hydrolase activity"/>
    <property type="evidence" value="ECO:0007669"/>
    <property type="project" value="UniProtKB-KW"/>
</dbReference>
<evidence type="ECO:0000256" key="4">
    <source>
        <dbReference type="ARBA" id="ARBA00035393"/>
    </source>
</evidence>
<dbReference type="Proteomes" id="UP000033483">
    <property type="component" value="Unassembled WGS sequence"/>
</dbReference>
<evidence type="ECO:0000313" key="8">
    <source>
        <dbReference type="Proteomes" id="UP000033483"/>
    </source>
</evidence>
<accession>A0A0F4ZFH0</accession>
<comment type="catalytic activity">
    <reaction evidence="5 6">
        <text>queuosine 5'-phosphate + H2O = queuine + D-ribose 5-phosphate</text>
        <dbReference type="Rhea" id="RHEA:75387"/>
        <dbReference type="ChEBI" id="CHEBI:15377"/>
        <dbReference type="ChEBI" id="CHEBI:17433"/>
        <dbReference type="ChEBI" id="CHEBI:78346"/>
        <dbReference type="ChEBI" id="CHEBI:194371"/>
    </reaction>
    <physiologicalReaction direction="left-to-right" evidence="5 6">
        <dbReference type="Rhea" id="RHEA:75388"/>
    </physiologicalReaction>
</comment>
<dbReference type="PANTHER" id="PTHR21314">
    <property type="entry name" value="QUEUOSINE 5'-PHOSPHATE N-GLYCOSYLASE_HYDROLASE-RELATED"/>
    <property type="match status" value="1"/>
</dbReference>
<dbReference type="EC" id="3.2.2.-" evidence="6"/>
<dbReference type="InterPro" id="IPR019438">
    <property type="entry name" value="Q_salvage"/>
</dbReference>
<evidence type="ECO:0000256" key="3">
    <source>
        <dbReference type="ARBA" id="ARBA00035306"/>
    </source>
</evidence>